<reference evidence="2 3" key="2">
    <citation type="journal article" date="2024" name="Int. J. Syst. Evol. Microbiol.">
        <title>Promethearchaeum syntrophicum gen. nov., sp. nov., an anaerobic, obligately syntrophic archaeon, the first isolate of the lineage 'Asgard' archaea, and proposal of the new archaeal phylum Promethearchaeota phyl. nov. and kingdom Promethearchaeati regn. nov.</title>
        <authorList>
            <person name="Imachi H."/>
            <person name="Nobu M.K."/>
            <person name="Kato S."/>
            <person name="Takaki Y."/>
            <person name="Miyazaki M."/>
            <person name="Miyata M."/>
            <person name="Ogawara M."/>
            <person name="Saito Y."/>
            <person name="Sakai S."/>
            <person name="Tahara Y.O."/>
            <person name="Takano Y."/>
            <person name="Tasumi E."/>
            <person name="Uematsu K."/>
            <person name="Yoshimura T."/>
            <person name="Itoh T."/>
            <person name="Ohkuma M."/>
            <person name="Takai K."/>
        </authorList>
    </citation>
    <scope>NUCLEOTIDE SEQUENCE [LARGE SCALE GENOMIC DNA]</scope>
    <source>
        <strain evidence="2 3">MK-D1</strain>
    </source>
</reference>
<protein>
    <recommendedName>
        <fullName evidence="4">Alginate lyase domain-containing protein</fullName>
    </recommendedName>
</protein>
<accession>A0A5B9DFY7</accession>
<evidence type="ECO:0000313" key="2">
    <source>
        <dbReference type="EMBL" id="QEE17931.1"/>
    </source>
</evidence>
<name>A0A5B9DFY7_9ARCH</name>
<gene>
    <name evidence="2" type="ORF">DSAG12_03769</name>
</gene>
<organism evidence="2 3">
    <name type="scientific">Promethearchaeum syntrophicum</name>
    <dbReference type="NCBI Taxonomy" id="2594042"/>
    <lineage>
        <taxon>Archaea</taxon>
        <taxon>Promethearchaeati</taxon>
        <taxon>Promethearchaeota</taxon>
        <taxon>Promethearchaeia</taxon>
        <taxon>Promethearchaeales</taxon>
        <taxon>Promethearchaeaceae</taxon>
        <taxon>Promethearchaeum</taxon>
    </lineage>
</organism>
<proteinExistence type="predicted"/>
<dbReference type="RefSeq" id="WP_147664809.1">
    <property type="nucleotide sequence ID" value="NZ_CP042905.2"/>
</dbReference>
<evidence type="ECO:0008006" key="4">
    <source>
        <dbReference type="Google" id="ProtNLM"/>
    </source>
</evidence>
<keyword evidence="1" id="KW-1133">Transmembrane helix</keyword>
<dbReference type="KEGG" id="psyt:DSAG12_03769"/>
<evidence type="ECO:0000313" key="3">
    <source>
        <dbReference type="Proteomes" id="UP000321408"/>
    </source>
</evidence>
<dbReference type="Proteomes" id="UP000321408">
    <property type="component" value="Chromosome"/>
</dbReference>
<feature type="transmembrane region" description="Helical" evidence="1">
    <location>
        <begin position="12"/>
        <end position="32"/>
    </location>
</feature>
<dbReference type="AlphaFoldDB" id="A0A5B9DFY7"/>
<dbReference type="EMBL" id="CP042905">
    <property type="protein sequence ID" value="QEE17931.1"/>
    <property type="molecule type" value="Genomic_DNA"/>
</dbReference>
<sequence length="510" mass="59425">MRIRTRNQTYWKLISTILIIVSPFSYFIYFGIRVGNIYDEILSFQFEAPPPDIDQFITANYTRLDEMARVYDDLFQKNHLPLNYTATCDYVDGNYTDIANYGFSDNGALWTGVAMAGWVFHYVAAINEGNTTDQEYSLDVIKRMVNGMSMLMIVPNGGLGPEFPGILGRGWAGPEHKEIHPSLFNEHIRHYNGTGEYSQYRWRGHTSNDEYGGYYMGLALCLKYVDDPYVQTTVGLIIEQIANYMKETNFLGINGPGGPSGVDQKPRVYTGAYWLSLLFKMASMVNPDEYLVDYHHFVSAEMAFMANTESSKNEVMANYYAFNFAHCVVFAFLLLEGIESEIGSHYYKGYLNTLRYYTEFHRNAWFNIVYLALSTEVGDRIDIERDIEDQLHRLEINHFPDRHYPLLPVPSEYKEVEKILQWKAEIDNHNWASLYHIAFIETDWDDVYFTEPLTVEYRRTGHYMWERNAWENTTYWHDAPLHEEPGMTFTTPYWIGRAFGFILPSGYREV</sequence>
<reference evidence="2 3" key="1">
    <citation type="journal article" date="2020" name="Nature">
        <title>Isolation of an archaeon at the prokaryote-eukaryote interface.</title>
        <authorList>
            <person name="Imachi H."/>
            <person name="Nobu M.K."/>
            <person name="Nakahara N."/>
            <person name="Morono Y."/>
            <person name="Ogawara M."/>
            <person name="Takaki Y."/>
            <person name="Takano Y."/>
            <person name="Uematsu K."/>
            <person name="Ikuta T."/>
            <person name="Ito M."/>
            <person name="Matsui Y."/>
            <person name="Miyazaki M."/>
            <person name="Murata K."/>
            <person name="Saito Y."/>
            <person name="Sakai S."/>
            <person name="Song C."/>
            <person name="Tasumi E."/>
            <person name="Yamanaka Y."/>
            <person name="Yamaguchi T."/>
            <person name="Kamagata Y."/>
            <person name="Tamaki H."/>
            <person name="Takai K."/>
        </authorList>
    </citation>
    <scope>NUCLEOTIDE SEQUENCE [LARGE SCALE GENOMIC DNA]</scope>
    <source>
        <strain evidence="2 3">MK-D1</strain>
    </source>
</reference>
<keyword evidence="1" id="KW-0812">Transmembrane</keyword>
<keyword evidence="1" id="KW-0472">Membrane</keyword>
<dbReference type="GeneID" id="41331737"/>
<keyword evidence="3" id="KW-1185">Reference proteome</keyword>
<evidence type="ECO:0000256" key="1">
    <source>
        <dbReference type="SAM" id="Phobius"/>
    </source>
</evidence>